<evidence type="ECO:0000313" key="2">
    <source>
        <dbReference type="EMBL" id="KAF2178279.1"/>
    </source>
</evidence>
<dbReference type="PROSITE" id="PS51502">
    <property type="entry name" value="S_R_A_B_BARREL"/>
    <property type="match status" value="1"/>
</dbReference>
<keyword evidence="3" id="KW-1185">Reference proteome</keyword>
<dbReference type="EMBL" id="ML994676">
    <property type="protein sequence ID" value="KAF2178279.1"/>
    <property type="molecule type" value="Genomic_DNA"/>
</dbReference>
<proteinExistence type="predicted"/>
<evidence type="ECO:0000259" key="1">
    <source>
        <dbReference type="PROSITE" id="PS51502"/>
    </source>
</evidence>
<protein>
    <recommendedName>
        <fullName evidence="1">Stress-response A/B barrel domain-containing protein</fullName>
    </recommendedName>
</protein>
<evidence type="ECO:0000313" key="3">
    <source>
        <dbReference type="Proteomes" id="UP000800200"/>
    </source>
</evidence>
<dbReference type="SUPFAM" id="SSF54909">
    <property type="entry name" value="Dimeric alpha+beta barrel"/>
    <property type="match status" value="1"/>
</dbReference>
<dbReference type="InterPro" id="IPR011008">
    <property type="entry name" value="Dimeric_a/b-barrel"/>
</dbReference>
<dbReference type="Gene3D" id="3.30.70.100">
    <property type="match status" value="1"/>
</dbReference>
<sequence>MAKIVRLTLFKIPDAAHIEEAVKKYSTLSQDAVKDGQQYIPVAHATATYDDPRNQGFTLVARTVFHSKEDMDYYDNQCQAHVEIKGLLKGKISQPPCVVYMDMKE</sequence>
<dbReference type="InterPro" id="IPR013097">
    <property type="entry name" value="Dabb"/>
</dbReference>
<name>A0A6A6DJ53_9PEZI</name>
<gene>
    <name evidence="2" type="ORF">K469DRAFT_742115</name>
</gene>
<feature type="domain" description="Stress-response A/B barrel" evidence="1">
    <location>
        <begin position="4"/>
        <end position="101"/>
    </location>
</feature>
<reference evidence="2" key="1">
    <citation type="journal article" date="2020" name="Stud. Mycol.">
        <title>101 Dothideomycetes genomes: a test case for predicting lifestyles and emergence of pathogens.</title>
        <authorList>
            <person name="Haridas S."/>
            <person name="Albert R."/>
            <person name="Binder M."/>
            <person name="Bloem J."/>
            <person name="Labutti K."/>
            <person name="Salamov A."/>
            <person name="Andreopoulos B."/>
            <person name="Baker S."/>
            <person name="Barry K."/>
            <person name="Bills G."/>
            <person name="Bluhm B."/>
            <person name="Cannon C."/>
            <person name="Castanera R."/>
            <person name="Culley D."/>
            <person name="Daum C."/>
            <person name="Ezra D."/>
            <person name="Gonzalez J."/>
            <person name="Henrissat B."/>
            <person name="Kuo A."/>
            <person name="Liang C."/>
            <person name="Lipzen A."/>
            <person name="Lutzoni F."/>
            <person name="Magnuson J."/>
            <person name="Mondo S."/>
            <person name="Nolan M."/>
            <person name="Ohm R."/>
            <person name="Pangilinan J."/>
            <person name="Park H.-J."/>
            <person name="Ramirez L."/>
            <person name="Alfaro M."/>
            <person name="Sun H."/>
            <person name="Tritt A."/>
            <person name="Yoshinaga Y."/>
            <person name="Zwiers L.-H."/>
            <person name="Turgeon B."/>
            <person name="Goodwin S."/>
            <person name="Spatafora J."/>
            <person name="Crous P."/>
            <person name="Grigoriev I."/>
        </authorList>
    </citation>
    <scope>NUCLEOTIDE SEQUENCE</scope>
    <source>
        <strain evidence="2">CBS 207.26</strain>
    </source>
</reference>
<organism evidence="2 3">
    <name type="scientific">Zopfia rhizophila CBS 207.26</name>
    <dbReference type="NCBI Taxonomy" id="1314779"/>
    <lineage>
        <taxon>Eukaryota</taxon>
        <taxon>Fungi</taxon>
        <taxon>Dikarya</taxon>
        <taxon>Ascomycota</taxon>
        <taxon>Pezizomycotina</taxon>
        <taxon>Dothideomycetes</taxon>
        <taxon>Dothideomycetes incertae sedis</taxon>
        <taxon>Zopfiaceae</taxon>
        <taxon>Zopfia</taxon>
    </lineage>
</organism>
<dbReference type="Pfam" id="PF07876">
    <property type="entry name" value="Dabb"/>
    <property type="match status" value="1"/>
</dbReference>
<dbReference type="Proteomes" id="UP000800200">
    <property type="component" value="Unassembled WGS sequence"/>
</dbReference>
<dbReference type="AlphaFoldDB" id="A0A6A6DJ53"/>
<dbReference type="SMART" id="SM00886">
    <property type="entry name" value="Dabb"/>
    <property type="match status" value="1"/>
</dbReference>
<accession>A0A6A6DJ53</accession>
<dbReference type="OrthoDB" id="3830014at2759"/>